<dbReference type="InterPro" id="IPR003890">
    <property type="entry name" value="MIF4G-like_typ-3"/>
</dbReference>
<evidence type="ECO:0000256" key="2">
    <source>
        <dbReference type="ARBA" id="ARBA00022540"/>
    </source>
</evidence>
<name>A0A6B2L8I1_9EUKA</name>
<feature type="compositionally biased region" description="Basic residues" evidence="4">
    <location>
        <begin position="277"/>
        <end position="286"/>
    </location>
</feature>
<evidence type="ECO:0000256" key="1">
    <source>
        <dbReference type="ARBA" id="ARBA00005775"/>
    </source>
</evidence>
<evidence type="ECO:0000256" key="3">
    <source>
        <dbReference type="ARBA" id="ARBA00022917"/>
    </source>
</evidence>
<evidence type="ECO:0000313" key="6">
    <source>
        <dbReference type="EMBL" id="NDV33200.1"/>
    </source>
</evidence>
<sequence length="297" mass="33523">MCLYVSSRTPAIHVSSGPPLSFKRLLLERCKEEFETKHHIPEAAPEADIHTKIAVDEARNKLKQRSLGVPKFIGSLFLSGLAPEAIVHCCLVTLLTNPDESDLINFEALMTTIGKRIDQPKAEKLMEAYFAKVEDYSKHPAFSSRIRFKLLDLLDLRKHKWEPKRPLAKPKTIEEVHKDVQEEKEMKIKEMRNLAMRVEEREEDDGWVPPPARGAEGRPPLSALLRKVPSSPPAVPERPAAVPAGLPACRASGRAHPERSAAVPVPATVGRPPNRQQNHHRKHHNYKQNQRTQTHIT</sequence>
<dbReference type="EMBL" id="GIBP01004231">
    <property type="protein sequence ID" value="NDV33200.1"/>
    <property type="molecule type" value="Transcribed_RNA"/>
</dbReference>
<comment type="similarity">
    <text evidence="1">Belongs to the eukaryotic initiation factor 4G family.</text>
</comment>
<evidence type="ECO:0000256" key="4">
    <source>
        <dbReference type="SAM" id="MobiDB-lite"/>
    </source>
</evidence>
<protein>
    <recommendedName>
        <fullName evidence="5">MIF4G domain-containing protein</fullName>
    </recommendedName>
</protein>
<dbReference type="Gene3D" id="1.25.40.180">
    <property type="match status" value="1"/>
</dbReference>
<accession>A0A6B2L8I1</accession>
<dbReference type="GO" id="GO:0003743">
    <property type="term" value="F:translation initiation factor activity"/>
    <property type="evidence" value="ECO:0007669"/>
    <property type="project" value="UniProtKB-KW"/>
</dbReference>
<feature type="region of interest" description="Disordered" evidence="4">
    <location>
        <begin position="228"/>
        <end position="297"/>
    </location>
</feature>
<dbReference type="GO" id="GO:0016281">
    <property type="term" value="C:eukaryotic translation initiation factor 4F complex"/>
    <property type="evidence" value="ECO:0007669"/>
    <property type="project" value="TreeGrafter"/>
</dbReference>
<proteinExistence type="inferred from homology"/>
<dbReference type="AlphaFoldDB" id="A0A6B2L8I1"/>
<reference evidence="6" key="1">
    <citation type="journal article" date="2020" name="J. Eukaryot. Microbiol.">
        <title>De novo Sequencing, Assembly and Annotation of the Transcriptome for the Free-Living Testate Amoeba Arcella intermedia.</title>
        <authorList>
            <person name="Ribeiro G.M."/>
            <person name="Porfirio-Sousa A.L."/>
            <person name="Maurer-Alcala X.X."/>
            <person name="Katz L.A."/>
            <person name="Lahr D.J.G."/>
        </authorList>
    </citation>
    <scope>NUCLEOTIDE SEQUENCE</scope>
</reference>
<feature type="domain" description="MIF4G" evidence="5">
    <location>
        <begin position="5"/>
        <end position="160"/>
    </location>
</feature>
<dbReference type="PANTHER" id="PTHR23253">
    <property type="entry name" value="EUKARYOTIC TRANSLATION INITIATION FACTOR 4 GAMMA"/>
    <property type="match status" value="1"/>
</dbReference>
<dbReference type="SUPFAM" id="SSF48371">
    <property type="entry name" value="ARM repeat"/>
    <property type="match status" value="1"/>
</dbReference>
<organism evidence="6">
    <name type="scientific">Arcella intermedia</name>
    <dbReference type="NCBI Taxonomy" id="1963864"/>
    <lineage>
        <taxon>Eukaryota</taxon>
        <taxon>Amoebozoa</taxon>
        <taxon>Tubulinea</taxon>
        <taxon>Elardia</taxon>
        <taxon>Arcellinida</taxon>
        <taxon>Sphaerothecina</taxon>
        <taxon>Arcellidae</taxon>
        <taxon>Arcella</taxon>
    </lineage>
</organism>
<evidence type="ECO:0000259" key="5">
    <source>
        <dbReference type="Pfam" id="PF02854"/>
    </source>
</evidence>
<dbReference type="InterPro" id="IPR016024">
    <property type="entry name" value="ARM-type_fold"/>
</dbReference>
<keyword evidence="2" id="KW-0396">Initiation factor</keyword>
<dbReference type="GO" id="GO:0003729">
    <property type="term" value="F:mRNA binding"/>
    <property type="evidence" value="ECO:0007669"/>
    <property type="project" value="TreeGrafter"/>
</dbReference>
<dbReference type="Pfam" id="PF02854">
    <property type="entry name" value="MIF4G"/>
    <property type="match status" value="1"/>
</dbReference>
<dbReference type="PANTHER" id="PTHR23253:SF9">
    <property type="entry name" value="EUKARYOTIC TRANSLATION INITIATION FACTOR 4 GAMMA 2"/>
    <property type="match status" value="1"/>
</dbReference>
<keyword evidence="3" id="KW-0648">Protein biosynthesis</keyword>